<reference evidence="1 2" key="2">
    <citation type="journal article" date="2012" name="PLoS Pathog.">
        <title>Diverse lifestyles and strategies of plant pathogenesis encoded in the genomes of eighteen Dothideomycetes fungi.</title>
        <authorList>
            <person name="Ohm R.A."/>
            <person name="Feau N."/>
            <person name="Henrissat B."/>
            <person name="Schoch C.L."/>
            <person name="Horwitz B.A."/>
            <person name="Barry K.W."/>
            <person name="Condon B.J."/>
            <person name="Copeland A.C."/>
            <person name="Dhillon B."/>
            <person name="Glaser F."/>
            <person name="Hesse C.N."/>
            <person name="Kosti I."/>
            <person name="LaButti K."/>
            <person name="Lindquist E.A."/>
            <person name="Lucas S."/>
            <person name="Salamov A.A."/>
            <person name="Bradshaw R.E."/>
            <person name="Ciuffetti L."/>
            <person name="Hamelin R.C."/>
            <person name="Kema G.H.J."/>
            <person name="Lawrence C."/>
            <person name="Scott J.A."/>
            <person name="Spatafora J.W."/>
            <person name="Turgeon B.G."/>
            <person name="de Wit P.J.G.M."/>
            <person name="Zhong S."/>
            <person name="Goodwin S.B."/>
            <person name="Grigoriev I.V."/>
        </authorList>
    </citation>
    <scope>NUCLEOTIDE SEQUENCE [LARGE SCALE GENOMIC DNA]</scope>
    <source>
        <strain evidence="2">NZE10 / CBS 128990</strain>
    </source>
</reference>
<dbReference type="HOGENOM" id="CLU_655558_0_0_1"/>
<accession>N1PQS8</accession>
<organism evidence="1 2">
    <name type="scientific">Dothistroma septosporum (strain NZE10 / CBS 128990)</name>
    <name type="common">Red band needle blight fungus</name>
    <name type="synonym">Mycosphaerella pini</name>
    <dbReference type="NCBI Taxonomy" id="675120"/>
    <lineage>
        <taxon>Eukaryota</taxon>
        <taxon>Fungi</taxon>
        <taxon>Dikarya</taxon>
        <taxon>Ascomycota</taxon>
        <taxon>Pezizomycotina</taxon>
        <taxon>Dothideomycetes</taxon>
        <taxon>Dothideomycetidae</taxon>
        <taxon>Mycosphaerellales</taxon>
        <taxon>Mycosphaerellaceae</taxon>
        <taxon>Dothistroma</taxon>
    </lineage>
</organism>
<evidence type="ECO:0000313" key="1">
    <source>
        <dbReference type="EMBL" id="EME44710.1"/>
    </source>
</evidence>
<name>N1PQS8_DOTSN</name>
<dbReference type="AlphaFoldDB" id="N1PQS8"/>
<protein>
    <recommendedName>
        <fullName evidence="3">Arrestin-like N-terminal domain-containing protein</fullName>
    </recommendedName>
</protein>
<dbReference type="Proteomes" id="UP000016933">
    <property type="component" value="Unassembled WGS sequence"/>
</dbReference>
<dbReference type="Gene3D" id="2.60.40.640">
    <property type="match status" value="1"/>
</dbReference>
<proteinExistence type="predicted"/>
<keyword evidence="2" id="KW-1185">Reference proteome</keyword>
<dbReference type="OrthoDB" id="3892815at2759"/>
<sequence>MGILSRKETLPDPVLSLHLDESCAPPFRPGSVISGHMVLSTSVNRAIRQAQLHFTGKSTTCQTAYETVGSHDAREERSIPYHHEVELFTQTQTFLEDSKLSSKEPCTTHFDFSFPSRTSSDPLLSLPFTGGTTQSNTYRSAQHDLPHSLSYNPQPRGIGPKKYIKRNTAKSATIDYGLQVTVLFDDQAEPYRSDRQTFAFQPFCNPYRQHDIVTTLPMKLYASSRLICESKSLMRSLRDRMSKATPSVKVGGKITVQGHLTQLAVFPFHATVMVSELSGSAIAIESVTMWVESVTLVAVTTYRALKVRADRDKSVPLEREAVDEECIGLEVLDEKRVVRDEGGEKGRMVYDGVFAVRVPSVSPSLKTFNIDRKYRLRVRIAAEMCGMVFEWKAEVGGAVLIGPAACPGGMCKPPKEREQ</sequence>
<evidence type="ECO:0000313" key="2">
    <source>
        <dbReference type="Proteomes" id="UP000016933"/>
    </source>
</evidence>
<dbReference type="InterPro" id="IPR014752">
    <property type="entry name" value="Arrestin-like_C"/>
</dbReference>
<gene>
    <name evidence="1" type="ORF">DOTSEDRAFT_72241</name>
</gene>
<evidence type="ECO:0008006" key="3">
    <source>
        <dbReference type="Google" id="ProtNLM"/>
    </source>
</evidence>
<dbReference type="EMBL" id="KB446539">
    <property type="protein sequence ID" value="EME44710.1"/>
    <property type="molecule type" value="Genomic_DNA"/>
</dbReference>
<reference evidence="2" key="1">
    <citation type="journal article" date="2012" name="PLoS Genet.">
        <title>The genomes of the fungal plant pathogens Cladosporium fulvum and Dothistroma septosporum reveal adaptation to different hosts and lifestyles but also signatures of common ancestry.</title>
        <authorList>
            <person name="de Wit P.J.G.M."/>
            <person name="van der Burgt A."/>
            <person name="Oekmen B."/>
            <person name="Stergiopoulos I."/>
            <person name="Abd-Elsalam K.A."/>
            <person name="Aerts A.L."/>
            <person name="Bahkali A.H."/>
            <person name="Beenen H.G."/>
            <person name="Chettri P."/>
            <person name="Cox M.P."/>
            <person name="Datema E."/>
            <person name="de Vries R.P."/>
            <person name="Dhillon B."/>
            <person name="Ganley A.R."/>
            <person name="Griffiths S.A."/>
            <person name="Guo Y."/>
            <person name="Hamelin R.C."/>
            <person name="Henrissat B."/>
            <person name="Kabir M.S."/>
            <person name="Jashni M.K."/>
            <person name="Kema G."/>
            <person name="Klaubauf S."/>
            <person name="Lapidus A."/>
            <person name="Levasseur A."/>
            <person name="Lindquist E."/>
            <person name="Mehrabi R."/>
            <person name="Ohm R.A."/>
            <person name="Owen T.J."/>
            <person name="Salamov A."/>
            <person name="Schwelm A."/>
            <person name="Schijlen E."/>
            <person name="Sun H."/>
            <person name="van den Burg H.A."/>
            <person name="van Ham R.C.H.J."/>
            <person name="Zhang S."/>
            <person name="Goodwin S.B."/>
            <person name="Grigoriev I.V."/>
            <person name="Collemare J."/>
            <person name="Bradshaw R.E."/>
        </authorList>
    </citation>
    <scope>NUCLEOTIDE SEQUENCE [LARGE SCALE GENOMIC DNA]</scope>
    <source>
        <strain evidence="2">NZE10 / CBS 128990</strain>
    </source>
</reference>